<dbReference type="KEGG" id="llp:GH975_03345"/>
<keyword evidence="3" id="KW-1185">Reference proteome</keyword>
<proteinExistence type="predicted"/>
<dbReference type="Proteomes" id="UP000388235">
    <property type="component" value="Chromosome"/>
</dbReference>
<dbReference type="Pfam" id="PF04168">
    <property type="entry name" value="Alpha-E"/>
    <property type="match status" value="1"/>
</dbReference>
<evidence type="ECO:0000313" key="3">
    <source>
        <dbReference type="Proteomes" id="UP000388235"/>
    </source>
</evidence>
<dbReference type="PANTHER" id="PTHR34595">
    <property type="entry name" value="BLR5612 PROTEIN"/>
    <property type="match status" value="1"/>
</dbReference>
<accession>A0A5Q2Q930</accession>
<dbReference type="InterPro" id="IPR051680">
    <property type="entry name" value="ATP-dep_Glu-Cys_Ligase-2"/>
</dbReference>
<dbReference type="AlphaFoldDB" id="A0A5Q2Q930"/>
<name>A0A5Q2Q930_9GAMM</name>
<gene>
    <name evidence="2" type="ORF">GH975_03345</name>
</gene>
<dbReference type="OrthoDB" id="9803532at2"/>
<protein>
    <recommendedName>
        <fullName evidence="1">DUF403 domain-containing protein</fullName>
    </recommendedName>
</protein>
<dbReference type="RefSeq" id="WP_153713157.1">
    <property type="nucleotide sequence ID" value="NZ_CP045871.1"/>
</dbReference>
<evidence type="ECO:0000313" key="2">
    <source>
        <dbReference type="EMBL" id="QGG79653.1"/>
    </source>
</evidence>
<evidence type="ECO:0000259" key="1">
    <source>
        <dbReference type="Pfam" id="PF04168"/>
    </source>
</evidence>
<sequence length="308" mass="35169">MLARVAEHLYWLGRYIERAEDTSRLFDATINLMLDLPEDAPLNWANLVDAITSEGDDGLAEPTETRVSRWLLLDSKNPASIRSCIKAARENARVARDQIPKDAWEGLNRMDLLLAEGSAVNMSRRKRSELLRQVIWGCRHFSGVLHGSMSRDEAWQFLRLGLQMERADMSSRLLDFKTTSLLPDAEWIQDVDTTLGWMGILQAQDGYEMYRHSVTNRVKPREALKFLLMDRSFPRSLVHALGEVESGLLGLPVKASAPREVRQTRQWVENLPADNMSADDLSEAMDEFQSRLDLVHESIQEAFFARNL</sequence>
<dbReference type="PANTHER" id="PTHR34595:SF7">
    <property type="entry name" value="SLL1039 PROTEIN"/>
    <property type="match status" value="1"/>
</dbReference>
<dbReference type="InterPro" id="IPR007296">
    <property type="entry name" value="DUF403"/>
</dbReference>
<dbReference type="EMBL" id="CP045871">
    <property type="protein sequence ID" value="QGG79653.1"/>
    <property type="molecule type" value="Genomic_DNA"/>
</dbReference>
<reference evidence="2 3" key="1">
    <citation type="submission" date="2019-11" db="EMBL/GenBank/DDBJ databases">
        <authorList>
            <person name="Khan S.A."/>
            <person name="Jeon C.O."/>
            <person name="Chun B.H."/>
        </authorList>
    </citation>
    <scope>NUCLEOTIDE SEQUENCE [LARGE SCALE GENOMIC DNA]</scope>
    <source>
        <strain evidence="2 3">IMCC 1097</strain>
    </source>
</reference>
<feature type="domain" description="DUF403" evidence="1">
    <location>
        <begin position="1"/>
        <end position="304"/>
    </location>
</feature>
<organism evidence="2 3">
    <name type="scientific">Litorivicinus lipolyticus</name>
    <dbReference type="NCBI Taxonomy" id="418701"/>
    <lineage>
        <taxon>Bacteria</taxon>
        <taxon>Pseudomonadati</taxon>
        <taxon>Pseudomonadota</taxon>
        <taxon>Gammaproteobacteria</taxon>
        <taxon>Oceanospirillales</taxon>
        <taxon>Litorivicinaceae</taxon>
        <taxon>Litorivicinus</taxon>
    </lineage>
</organism>